<evidence type="ECO:0000313" key="2">
    <source>
        <dbReference type="Proteomes" id="UP000305948"/>
    </source>
</evidence>
<keyword evidence="2" id="KW-1185">Reference proteome</keyword>
<protein>
    <submittedName>
        <fullName evidence="1">Uncharacterized protein</fullName>
    </submittedName>
</protein>
<proteinExistence type="predicted"/>
<dbReference type="EMBL" id="ML213511">
    <property type="protein sequence ID" value="TFK51272.1"/>
    <property type="molecule type" value="Genomic_DNA"/>
</dbReference>
<dbReference type="AlphaFoldDB" id="A0A5C3N2L0"/>
<sequence length="205" mass="22188">MAKTTIKFTWKDINFGDYLLLTWEDPVRVPSGSPGRPVAWRVIEVRPGDGHVQIDYQPAMIAFAASKVADERIAESSASLPIQAGQMVSLTVADDKAVWAPPVPPQPVPGDPTRKATNASPDKQVISWGLLDGSTYRPVYVWEDVGVAELIAATFQGDIFTVDEKSLTPIYVEDLTVLTPSLTFEMTGTVLTLKKAPLAPPVPSS</sequence>
<accession>A0A5C3N2L0</accession>
<organism evidence="1 2">
    <name type="scientific">Heliocybe sulcata</name>
    <dbReference type="NCBI Taxonomy" id="5364"/>
    <lineage>
        <taxon>Eukaryota</taxon>
        <taxon>Fungi</taxon>
        <taxon>Dikarya</taxon>
        <taxon>Basidiomycota</taxon>
        <taxon>Agaricomycotina</taxon>
        <taxon>Agaricomycetes</taxon>
        <taxon>Gloeophyllales</taxon>
        <taxon>Gloeophyllaceae</taxon>
        <taxon>Heliocybe</taxon>
    </lineage>
</organism>
<dbReference type="Proteomes" id="UP000305948">
    <property type="component" value="Unassembled WGS sequence"/>
</dbReference>
<evidence type="ECO:0000313" key="1">
    <source>
        <dbReference type="EMBL" id="TFK51272.1"/>
    </source>
</evidence>
<gene>
    <name evidence="1" type="ORF">OE88DRAFT_1735201</name>
</gene>
<name>A0A5C3N2L0_9AGAM</name>
<reference evidence="1 2" key="1">
    <citation type="journal article" date="2019" name="Nat. Ecol. Evol.">
        <title>Megaphylogeny resolves global patterns of mushroom evolution.</title>
        <authorList>
            <person name="Varga T."/>
            <person name="Krizsan K."/>
            <person name="Foldi C."/>
            <person name="Dima B."/>
            <person name="Sanchez-Garcia M."/>
            <person name="Sanchez-Ramirez S."/>
            <person name="Szollosi G.J."/>
            <person name="Szarkandi J.G."/>
            <person name="Papp V."/>
            <person name="Albert L."/>
            <person name="Andreopoulos W."/>
            <person name="Angelini C."/>
            <person name="Antonin V."/>
            <person name="Barry K.W."/>
            <person name="Bougher N.L."/>
            <person name="Buchanan P."/>
            <person name="Buyck B."/>
            <person name="Bense V."/>
            <person name="Catcheside P."/>
            <person name="Chovatia M."/>
            <person name="Cooper J."/>
            <person name="Damon W."/>
            <person name="Desjardin D."/>
            <person name="Finy P."/>
            <person name="Geml J."/>
            <person name="Haridas S."/>
            <person name="Hughes K."/>
            <person name="Justo A."/>
            <person name="Karasinski D."/>
            <person name="Kautmanova I."/>
            <person name="Kiss B."/>
            <person name="Kocsube S."/>
            <person name="Kotiranta H."/>
            <person name="LaButti K.M."/>
            <person name="Lechner B.E."/>
            <person name="Liimatainen K."/>
            <person name="Lipzen A."/>
            <person name="Lukacs Z."/>
            <person name="Mihaltcheva S."/>
            <person name="Morgado L.N."/>
            <person name="Niskanen T."/>
            <person name="Noordeloos M.E."/>
            <person name="Ohm R.A."/>
            <person name="Ortiz-Santana B."/>
            <person name="Ovrebo C."/>
            <person name="Racz N."/>
            <person name="Riley R."/>
            <person name="Savchenko A."/>
            <person name="Shiryaev A."/>
            <person name="Soop K."/>
            <person name="Spirin V."/>
            <person name="Szebenyi C."/>
            <person name="Tomsovsky M."/>
            <person name="Tulloss R.E."/>
            <person name="Uehling J."/>
            <person name="Grigoriev I.V."/>
            <person name="Vagvolgyi C."/>
            <person name="Papp T."/>
            <person name="Martin F.M."/>
            <person name="Miettinen O."/>
            <person name="Hibbett D.S."/>
            <person name="Nagy L.G."/>
        </authorList>
    </citation>
    <scope>NUCLEOTIDE SEQUENCE [LARGE SCALE GENOMIC DNA]</scope>
    <source>
        <strain evidence="1 2">OMC1185</strain>
    </source>
</reference>